<evidence type="ECO:0000313" key="2">
    <source>
        <dbReference type="Proteomes" id="UP001234202"/>
    </source>
</evidence>
<organism evidence="1 2">
    <name type="scientific">Naganishia onofrii</name>
    <dbReference type="NCBI Taxonomy" id="1851511"/>
    <lineage>
        <taxon>Eukaryota</taxon>
        <taxon>Fungi</taxon>
        <taxon>Dikarya</taxon>
        <taxon>Basidiomycota</taxon>
        <taxon>Agaricomycotina</taxon>
        <taxon>Tremellomycetes</taxon>
        <taxon>Filobasidiales</taxon>
        <taxon>Filobasidiaceae</taxon>
        <taxon>Naganishia</taxon>
    </lineage>
</organism>
<sequence length="145" mass="16091">MSNRAILRATITAFPGNHVRLRIPVALNRIALCDDRRTGIWKIAAGQHVRLTVPSIQWVGDHPFTVMATGKIDSHLGYFDLTIKAQRGFTRKLGLKSAGSRNSEFGPASSIAGIQVMVEGPYGQLPEHVSHNEMLEMRCILWTEN</sequence>
<dbReference type="EMBL" id="JASBWV010000009">
    <property type="protein sequence ID" value="KAJ9124815.1"/>
    <property type="molecule type" value="Genomic_DNA"/>
</dbReference>
<name>A0ACC2XN60_9TREE</name>
<dbReference type="Proteomes" id="UP001234202">
    <property type="component" value="Unassembled WGS sequence"/>
</dbReference>
<protein>
    <submittedName>
        <fullName evidence="1">Uncharacterized protein</fullName>
    </submittedName>
</protein>
<gene>
    <name evidence="1" type="ORF">QFC24_003184</name>
</gene>
<comment type="caution">
    <text evidence="1">The sequence shown here is derived from an EMBL/GenBank/DDBJ whole genome shotgun (WGS) entry which is preliminary data.</text>
</comment>
<keyword evidence="2" id="KW-1185">Reference proteome</keyword>
<proteinExistence type="predicted"/>
<reference evidence="1" key="1">
    <citation type="submission" date="2023-04" db="EMBL/GenBank/DDBJ databases">
        <title>Draft Genome sequencing of Naganishia species isolated from polar environments using Oxford Nanopore Technology.</title>
        <authorList>
            <person name="Leo P."/>
            <person name="Venkateswaran K."/>
        </authorList>
    </citation>
    <scope>NUCLEOTIDE SEQUENCE</scope>
    <source>
        <strain evidence="1">DBVPG 5303</strain>
    </source>
</reference>
<evidence type="ECO:0000313" key="1">
    <source>
        <dbReference type="EMBL" id="KAJ9124815.1"/>
    </source>
</evidence>
<accession>A0ACC2XN60</accession>